<organism evidence="1">
    <name type="scientific">freshwater metagenome</name>
    <dbReference type="NCBI Taxonomy" id="449393"/>
    <lineage>
        <taxon>unclassified sequences</taxon>
        <taxon>metagenomes</taxon>
        <taxon>ecological metagenomes</taxon>
    </lineage>
</organism>
<dbReference type="EMBL" id="CAEZUX010000012">
    <property type="protein sequence ID" value="CAB4608125.1"/>
    <property type="molecule type" value="Genomic_DNA"/>
</dbReference>
<proteinExistence type="predicted"/>
<protein>
    <submittedName>
        <fullName evidence="1">Unannotated protein</fullName>
    </submittedName>
</protein>
<accession>A0A6J6H9W9</accession>
<reference evidence="1" key="1">
    <citation type="submission" date="2020-05" db="EMBL/GenBank/DDBJ databases">
        <authorList>
            <person name="Chiriac C."/>
            <person name="Salcher M."/>
            <person name="Ghai R."/>
            <person name="Kavagutti S V."/>
        </authorList>
    </citation>
    <scope>NUCLEOTIDE SEQUENCE</scope>
</reference>
<sequence length="329" mass="35762">MNDADLERRSRLLALKLRALVREHLGLASDPEGSPEVFGLGAAFVTSDATWVLIDGESSRALGPVLAWTSRFEKPVHLLVERDSGIIARRAQFFTSSITVWHVNDRSLLPAVAEPHLPNVEAKPEHVAMMDLIASSGADALIEHGIVVGEVRGLEMCRVVDDNTTGESRLEVGMGVNDREAFAMVHGELPKEEALRNVIEAVAVHREPDAMVHPFNQFGAERMHRWRAMNNPASIGFADLSPADPPVRRTNLKDAVPCVALGTTLEGESSVAVFVQGIDLDVVPFAVDAASRCGVRRAVVVARAKDVTPSMQKMGERASIPVSFQYLNI</sequence>
<gene>
    <name evidence="1" type="ORF">UFOPK1874_00248</name>
</gene>
<dbReference type="AlphaFoldDB" id="A0A6J6H9W9"/>
<name>A0A6J6H9W9_9ZZZZ</name>
<evidence type="ECO:0000313" key="1">
    <source>
        <dbReference type="EMBL" id="CAB4608125.1"/>
    </source>
</evidence>